<reference evidence="6" key="1">
    <citation type="journal article" date="2023" name="Mol. Phylogenet. Evol.">
        <title>Genome-scale phylogeny and comparative genomics of the fungal order Sordariales.</title>
        <authorList>
            <person name="Hensen N."/>
            <person name="Bonometti L."/>
            <person name="Westerberg I."/>
            <person name="Brannstrom I.O."/>
            <person name="Guillou S."/>
            <person name="Cros-Aarteil S."/>
            <person name="Calhoun S."/>
            <person name="Haridas S."/>
            <person name="Kuo A."/>
            <person name="Mondo S."/>
            <person name="Pangilinan J."/>
            <person name="Riley R."/>
            <person name="LaButti K."/>
            <person name="Andreopoulos B."/>
            <person name="Lipzen A."/>
            <person name="Chen C."/>
            <person name="Yan M."/>
            <person name="Daum C."/>
            <person name="Ng V."/>
            <person name="Clum A."/>
            <person name="Steindorff A."/>
            <person name="Ohm R.A."/>
            <person name="Martin F."/>
            <person name="Silar P."/>
            <person name="Natvig D.O."/>
            <person name="Lalanne C."/>
            <person name="Gautier V."/>
            <person name="Ament-Velasquez S.L."/>
            <person name="Kruys A."/>
            <person name="Hutchinson M.I."/>
            <person name="Powell A.J."/>
            <person name="Barry K."/>
            <person name="Miller A.N."/>
            <person name="Grigoriev I.V."/>
            <person name="Debuchy R."/>
            <person name="Gladieux P."/>
            <person name="Hiltunen Thoren M."/>
            <person name="Johannesson H."/>
        </authorList>
    </citation>
    <scope>NUCLEOTIDE SEQUENCE</scope>
    <source>
        <strain evidence="6">SMH4131-1</strain>
    </source>
</reference>
<evidence type="ECO:0000256" key="2">
    <source>
        <dbReference type="ARBA" id="ARBA00006482"/>
    </source>
</evidence>
<comment type="similarity">
    <text evidence="2">Belongs to the THOC7 family.</text>
</comment>
<dbReference type="GO" id="GO:0006406">
    <property type="term" value="P:mRNA export from nucleus"/>
    <property type="evidence" value="ECO:0007669"/>
    <property type="project" value="TreeGrafter"/>
</dbReference>
<dbReference type="Proteomes" id="UP001286456">
    <property type="component" value="Unassembled WGS sequence"/>
</dbReference>
<evidence type="ECO:0000256" key="4">
    <source>
        <dbReference type="ARBA" id="ARBA00023242"/>
    </source>
</evidence>
<evidence type="ECO:0000256" key="1">
    <source>
        <dbReference type="ARBA" id="ARBA00004123"/>
    </source>
</evidence>
<feature type="compositionally biased region" description="Basic and acidic residues" evidence="5">
    <location>
        <begin position="358"/>
        <end position="367"/>
    </location>
</feature>
<protein>
    <submittedName>
        <fullName evidence="6">Tho complex subunit 7-domain-containing protein</fullName>
    </submittedName>
</protein>
<organism evidence="6 7">
    <name type="scientific">Cercophora scortea</name>
    <dbReference type="NCBI Taxonomy" id="314031"/>
    <lineage>
        <taxon>Eukaryota</taxon>
        <taxon>Fungi</taxon>
        <taxon>Dikarya</taxon>
        <taxon>Ascomycota</taxon>
        <taxon>Pezizomycotina</taxon>
        <taxon>Sordariomycetes</taxon>
        <taxon>Sordariomycetidae</taxon>
        <taxon>Sordariales</taxon>
        <taxon>Lasiosphaeriaceae</taxon>
        <taxon>Cercophora</taxon>
    </lineage>
</organism>
<dbReference type="PANTHER" id="PTHR23405:SF5">
    <property type="entry name" value="THO COMPLEX SUBUNIT 7 HOMOLOG"/>
    <property type="match status" value="1"/>
</dbReference>
<comment type="subcellular location">
    <subcellularLocation>
        <location evidence="1">Nucleus</location>
    </subcellularLocation>
</comment>
<proteinExistence type="inferred from homology"/>
<dbReference type="AlphaFoldDB" id="A0AAE0MMY1"/>
<keyword evidence="3" id="KW-0175">Coiled coil</keyword>
<sequence length="377" mass="41864">MASSSSSSSWGLLDEKGENELHRSRLLNVEEKPYKRVTKRLMTLHALATSRPRQAPTPPPEKPNGAEQGTSATSAADPLTAELTQLKDDIILDFAAFDSSIARLQFLMNANERERERYAAERDRIINTSQAVRDNMVQLRLQLDQARQKLEQRRTFDELADKINSSPALKSRTEQTANLRKLEEEIAELEAESKTYGVTWHERRDQFAKIMDESMRLRRLIRDEKEEVERREGMDGEGGAGDADADMGHTPRPGLASSNGTPRPESGLPPKESGGDGLSTVGGRTPARDSPAPTQESLKPRHDLSGSFSQNGSLVPSRDVTPERRDEPEDGEDVEMKNGDGDDDEVLDSPLTPLPAEDTPRIVVDGHETEEDKMDTT</sequence>
<name>A0AAE0MMY1_9PEZI</name>
<evidence type="ECO:0000313" key="6">
    <source>
        <dbReference type="EMBL" id="KAK3337009.1"/>
    </source>
</evidence>
<accession>A0AAE0MMY1</accession>
<evidence type="ECO:0000313" key="7">
    <source>
        <dbReference type="Proteomes" id="UP001286456"/>
    </source>
</evidence>
<gene>
    <name evidence="6" type="ORF">B0T19DRAFT_58249</name>
</gene>
<dbReference type="GO" id="GO:0006397">
    <property type="term" value="P:mRNA processing"/>
    <property type="evidence" value="ECO:0007669"/>
    <property type="project" value="InterPro"/>
</dbReference>
<dbReference type="Pfam" id="PF05615">
    <property type="entry name" value="THOC7"/>
    <property type="match status" value="1"/>
</dbReference>
<dbReference type="InterPro" id="IPR008501">
    <property type="entry name" value="THOC7/Mft1"/>
</dbReference>
<evidence type="ECO:0000256" key="5">
    <source>
        <dbReference type="SAM" id="MobiDB-lite"/>
    </source>
</evidence>
<reference evidence="6" key="2">
    <citation type="submission" date="2023-06" db="EMBL/GenBank/DDBJ databases">
        <authorList>
            <consortium name="Lawrence Berkeley National Laboratory"/>
            <person name="Haridas S."/>
            <person name="Hensen N."/>
            <person name="Bonometti L."/>
            <person name="Westerberg I."/>
            <person name="Brannstrom I.O."/>
            <person name="Guillou S."/>
            <person name="Cros-Aarteil S."/>
            <person name="Calhoun S."/>
            <person name="Kuo A."/>
            <person name="Mondo S."/>
            <person name="Pangilinan J."/>
            <person name="Riley R."/>
            <person name="Labutti K."/>
            <person name="Andreopoulos B."/>
            <person name="Lipzen A."/>
            <person name="Chen C."/>
            <person name="Yanf M."/>
            <person name="Daum C."/>
            <person name="Ng V."/>
            <person name="Clum A."/>
            <person name="Steindorff A."/>
            <person name="Ohm R."/>
            <person name="Martin F."/>
            <person name="Silar P."/>
            <person name="Natvig D."/>
            <person name="Lalanne C."/>
            <person name="Gautier V."/>
            <person name="Ament-Velasquez S.L."/>
            <person name="Kruys A."/>
            <person name="Hutchinson M.I."/>
            <person name="Powell A.J."/>
            <person name="Barry K."/>
            <person name="Miller A.N."/>
            <person name="Grigoriev I.V."/>
            <person name="Debuchy R."/>
            <person name="Gladieux P."/>
            <person name="Thoren M.H."/>
            <person name="Johannesson H."/>
        </authorList>
    </citation>
    <scope>NUCLEOTIDE SEQUENCE</scope>
    <source>
        <strain evidence="6">SMH4131-1</strain>
    </source>
</reference>
<comment type="caution">
    <text evidence="6">The sequence shown here is derived from an EMBL/GenBank/DDBJ whole genome shotgun (WGS) entry which is preliminary data.</text>
</comment>
<feature type="region of interest" description="Disordered" evidence="5">
    <location>
        <begin position="47"/>
        <end position="73"/>
    </location>
</feature>
<feature type="compositionally biased region" description="Acidic residues" evidence="5">
    <location>
        <begin position="368"/>
        <end position="377"/>
    </location>
</feature>
<dbReference type="GO" id="GO:0000445">
    <property type="term" value="C:THO complex part of transcription export complex"/>
    <property type="evidence" value="ECO:0007669"/>
    <property type="project" value="InterPro"/>
</dbReference>
<evidence type="ECO:0000256" key="3">
    <source>
        <dbReference type="ARBA" id="ARBA00023054"/>
    </source>
</evidence>
<dbReference type="EMBL" id="JAUEPO010000001">
    <property type="protein sequence ID" value="KAK3337009.1"/>
    <property type="molecule type" value="Genomic_DNA"/>
</dbReference>
<keyword evidence="7" id="KW-1185">Reference proteome</keyword>
<feature type="region of interest" description="Disordered" evidence="5">
    <location>
        <begin position="226"/>
        <end position="377"/>
    </location>
</feature>
<dbReference type="PANTHER" id="PTHR23405">
    <property type="entry name" value="MAINTENANCE OF KILLER 16 MAK16 PROTEIN-RELATED"/>
    <property type="match status" value="1"/>
</dbReference>
<keyword evidence="4" id="KW-0539">Nucleus</keyword>